<accession>A0A9Q3V0M9</accession>
<dbReference type="Proteomes" id="UP001107960">
    <property type="component" value="Unassembled WGS sequence"/>
</dbReference>
<dbReference type="EMBL" id="JAJJML010000001">
    <property type="protein sequence ID" value="MCC9036809.1"/>
    <property type="molecule type" value="Genomic_DNA"/>
</dbReference>
<sequence length="430" mass="50272">MDKEGKHLHSSKVGTMVRMKISAKDMKNKKVKVKVWEEDNFRWTNDLIFEQDYELLYDNNFIWITLTKKMFDQANDGSDSSRQDYFIEVIYNKTSVTSDVMPVSANAEPTKVPKGRSVTEINEPKQEKKEETKTDETCGINYRNNVSCVRFGKSSIYGPVFWGSLKLAGYSKWDLLLSSNKITLEEKDIIIGMSENEGNLDSVQSYDSEIVTVGAMQKTVNPEGYGEFPIQMHEFKEEYPDRFKKLFENCGWNVKKEVIKVKKKEIIKWRAYYQDITGQDLKNKIREGFGVKTYKKKVKCIPIEPLINAAKDPYFQAKQIEDFILRLRIHVLPIIPIGYEYKIKDYLKTKLGKATALDQHINRPAYVKEDFGKALNHFYKENPSVSKNPNNWKDSHETYENEILEYYGKHRRGTHMPLRYNQLKNNSHLK</sequence>
<evidence type="ECO:0000256" key="1">
    <source>
        <dbReference type="SAM" id="MobiDB-lite"/>
    </source>
</evidence>
<reference evidence="2" key="1">
    <citation type="submission" date="2021-11" db="EMBL/GenBank/DDBJ databases">
        <title>Description of novel Chryseobacterium species.</title>
        <authorList>
            <person name="Saticioglu I.B."/>
            <person name="Ay H."/>
            <person name="Altun S."/>
            <person name="Duman M."/>
        </authorList>
    </citation>
    <scope>NUCLEOTIDE SEQUENCE</scope>
    <source>
        <strain evidence="2">C-39</strain>
    </source>
</reference>
<dbReference type="RefSeq" id="WP_228459944.1">
    <property type="nucleotide sequence ID" value="NZ_JACXXP010000027.1"/>
</dbReference>
<feature type="region of interest" description="Disordered" evidence="1">
    <location>
        <begin position="106"/>
        <end position="132"/>
    </location>
</feature>
<feature type="compositionally biased region" description="Basic and acidic residues" evidence="1">
    <location>
        <begin position="122"/>
        <end position="132"/>
    </location>
</feature>
<evidence type="ECO:0000313" key="2">
    <source>
        <dbReference type="EMBL" id="MCC9036809.1"/>
    </source>
</evidence>
<gene>
    <name evidence="2" type="ORF">LNP80_21615</name>
</gene>
<dbReference type="AlphaFoldDB" id="A0A9Q3V0M9"/>
<evidence type="ECO:0000313" key="3">
    <source>
        <dbReference type="Proteomes" id="UP001107960"/>
    </source>
</evidence>
<proteinExistence type="predicted"/>
<organism evidence="2 3">
    <name type="scientific">Chryseobacterium muglaense</name>
    <dbReference type="NCBI Taxonomy" id="2893752"/>
    <lineage>
        <taxon>Bacteria</taxon>
        <taxon>Pseudomonadati</taxon>
        <taxon>Bacteroidota</taxon>
        <taxon>Flavobacteriia</taxon>
        <taxon>Flavobacteriales</taxon>
        <taxon>Weeksellaceae</taxon>
        <taxon>Chryseobacterium group</taxon>
        <taxon>Chryseobacterium</taxon>
    </lineage>
</organism>
<comment type="caution">
    <text evidence="2">The sequence shown here is derived from an EMBL/GenBank/DDBJ whole genome shotgun (WGS) entry which is preliminary data.</text>
</comment>
<protein>
    <submittedName>
        <fullName evidence="2">Uncharacterized protein</fullName>
    </submittedName>
</protein>
<name>A0A9Q3V0M9_9FLAO</name>